<accession>A0A915KNS7</accession>
<reference evidence="2" key="1">
    <citation type="submission" date="2022-11" db="UniProtKB">
        <authorList>
            <consortium name="WormBaseParasite"/>
        </authorList>
    </citation>
    <scope>IDENTIFICATION</scope>
</reference>
<dbReference type="AlphaFoldDB" id="A0A915KNS7"/>
<evidence type="ECO:0000313" key="2">
    <source>
        <dbReference type="WBParaSite" id="nRc.2.0.1.t39407-RA"/>
    </source>
</evidence>
<organism evidence="1 2">
    <name type="scientific">Romanomermis culicivorax</name>
    <name type="common">Nematode worm</name>
    <dbReference type="NCBI Taxonomy" id="13658"/>
    <lineage>
        <taxon>Eukaryota</taxon>
        <taxon>Metazoa</taxon>
        <taxon>Ecdysozoa</taxon>
        <taxon>Nematoda</taxon>
        <taxon>Enoplea</taxon>
        <taxon>Dorylaimia</taxon>
        <taxon>Mermithida</taxon>
        <taxon>Mermithoidea</taxon>
        <taxon>Mermithidae</taxon>
        <taxon>Romanomermis</taxon>
    </lineage>
</organism>
<keyword evidence="1" id="KW-1185">Reference proteome</keyword>
<dbReference type="Proteomes" id="UP000887565">
    <property type="component" value="Unplaced"/>
</dbReference>
<evidence type="ECO:0000313" key="1">
    <source>
        <dbReference type="Proteomes" id="UP000887565"/>
    </source>
</evidence>
<dbReference type="WBParaSite" id="nRc.2.0.1.t39407-RA">
    <property type="protein sequence ID" value="nRc.2.0.1.t39407-RA"/>
    <property type="gene ID" value="nRc.2.0.1.g39407"/>
</dbReference>
<proteinExistence type="predicted"/>
<sequence>MTEREKFVEEFREEAKNDMARMAKNIYIGFDKWLNGLRDKKTMFPKATAFFAKSVCLAKENWELGANYLHLPRLIISRMKSCIYEYLDSGQDKETATKEDHHMDDESALEPVFIPEEHEQDKEVDIETKKITERELKILVESGKVIT</sequence>
<protein>
    <submittedName>
        <fullName evidence="2">Uncharacterized protein</fullName>
    </submittedName>
</protein>
<name>A0A915KNS7_ROMCU</name>